<gene>
    <name evidence="1" type="ORF">I79_009731</name>
</gene>
<protein>
    <submittedName>
        <fullName evidence="1">Uncharacterized protein</fullName>
    </submittedName>
</protein>
<evidence type="ECO:0000313" key="2">
    <source>
        <dbReference type="Proteomes" id="UP000001075"/>
    </source>
</evidence>
<reference evidence="2" key="1">
    <citation type="journal article" date="2011" name="Nat. Biotechnol.">
        <title>The genomic sequence of the Chinese hamster ovary (CHO)-K1 cell line.</title>
        <authorList>
            <person name="Xu X."/>
            <person name="Nagarajan H."/>
            <person name="Lewis N.E."/>
            <person name="Pan S."/>
            <person name="Cai Z."/>
            <person name="Liu X."/>
            <person name="Chen W."/>
            <person name="Xie M."/>
            <person name="Wang W."/>
            <person name="Hammond S."/>
            <person name="Andersen M.R."/>
            <person name="Neff N."/>
            <person name="Passarelli B."/>
            <person name="Koh W."/>
            <person name="Fan H.C."/>
            <person name="Wang J."/>
            <person name="Gui Y."/>
            <person name="Lee K.H."/>
            <person name="Betenbaugh M.J."/>
            <person name="Quake S.R."/>
            <person name="Famili I."/>
            <person name="Palsson B.O."/>
            <person name="Wang J."/>
        </authorList>
    </citation>
    <scope>NUCLEOTIDE SEQUENCE [LARGE SCALE GENOMIC DNA]</scope>
    <source>
        <strain evidence="2">CHO K1 cell line</strain>
    </source>
</reference>
<name>G3HGJ3_CRIGR</name>
<dbReference type="InParanoid" id="G3HGJ3"/>
<dbReference type="AlphaFoldDB" id="G3HGJ3"/>
<sequence length="54" mass="5956">MSCKLSPTFHVELSTSDLLSGNFKTLQEAMLCRHILGKIDVGHSRVHGVTSEED</sequence>
<accession>G3HGJ3</accession>
<dbReference type="EMBL" id="JH000354">
    <property type="protein sequence ID" value="EGV94229.1"/>
    <property type="molecule type" value="Genomic_DNA"/>
</dbReference>
<dbReference type="Proteomes" id="UP000001075">
    <property type="component" value="Unassembled WGS sequence"/>
</dbReference>
<evidence type="ECO:0000313" key="1">
    <source>
        <dbReference type="EMBL" id="EGV94229.1"/>
    </source>
</evidence>
<proteinExistence type="predicted"/>
<organism evidence="1 2">
    <name type="scientific">Cricetulus griseus</name>
    <name type="common">Chinese hamster</name>
    <name type="synonym">Cricetulus barabensis griseus</name>
    <dbReference type="NCBI Taxonomy" id="10029"/>
    <lineage>
        <taxon>Eukaryota</taxon>
        <taxon>Metazoa</taxon>
        <taxon>Chordata</taxon>
        <taxon>Craniata</taxon>
        <taxon>Vertebrata</taxon>
        <taxon>Euteleostomi</taxon>
        <taxon>Mammalia</taxon>
        <taxon>Eutheria</taxon>
        <taxon>Euarchontoglires</taxon>
        <taxon>Glires</taxon>
        <taxon>Rodentia</taxon>
        <taxon>Myomorpha</taxon>
        <taxon>Muroidea</taxon>
        <taxon>Cricetidae</taxon>
        <taxon>Cricetinae</taxon>
        <taxon>Cricetulus</taxon>
    </lineage>
</organism>